<keyword evidence="1" id="KW-0677">Repeat</keyword>
<dbReference type="PANTHER" id="PTHR24198">
    <property type="entry name" value="ANKYRIN REPEAT AND PROTEIN KINASE DOMAIN-CONTAINING PROTEIN"/>
    <property type="match status" value="1"/>
</dbReference>
<dbReference type="AlphaFoldDB" id="A0A8E2F0B7"/>
<name>A0A8E2F0B7_9PEZI</name>
<evidence type="ECO:0000256" key="4">
    <source>
        <dbReference type="SAM" id="SignalP"/>
    </source>
</evidence>
<evidence type="ECO:0000256" key="1">
    <source>
        <dbReference type="ARBA" id="ARBA00022737"/>
    </source>
</evidence>
<proteinExistence type="predicted"/>
<dbReference type="InterPro" id="IPR036770">
    <property type="entry name" value="Ankyrin_rpt-contain_sf"/>
</dbReference>
<dbReference type="OrthoDB" id="5406014at2759"/>
<dbReference type="InterPro" id="IPR002110">
    <property type="entry name" value="Ankyrin_rpt"/>
</dbReference>
<evidence type="ECO:0000256" key="3">
    <source>
        <dbReference type="PROSITE-ProRule" id="PRU00023"/>
    </source>
</evidence>
<sequence>MPFRWAVEANHLLFLQLLNTLPTDSNLLAHYIHEQIETIIPLLTARPTLREIVKALLDTVMDIDTQKTQLPTALRAATLPGDHGIAKLLLERSPDVSLADVDGLSPLYQTARFERDEAARPLLDRGVDSPTIDDKGEIPLNYATEIRRLAWVSLNDSKMLIWKDYVEVTRLLSARGKQHATSRSDAFDEG</sequence>
<feature type="signal peptide" evidence="4">
    <location>
        <begin position="1"/>
        <end position="20"/>
    </location>
</feature>
<evidence type="ECO:0000313" key="5">
    <source>
        <dbReference type="EMBL" id="OCL07980.1"/>
    </source>
</evidence>
<gene>
    <name evidence="5" type="ORF">AOQ84DRAFT_222374</name>
</gene>
<feature type="repeat" description="ANK" evidence="3">
    <location>
        <begin position="102"/>
        <end position="134"/>
    </location>
</feature>
<keyword evidence="6" id="KW-1185">Reference proteome</keyword>
<protein>
    <submittedName>
        <fullName evidence="5">Ankyrin</fullName>
    </submittedName>
</protein>
<dbReference type="Pfam" id="PF12796">
    <property type="entry name" value="Ank_2"/>
    <property type="match status" value="1"/>
</dbReference>
<keyword evidence="2 3" id="KW-0040">ANK repeat</keyword>
<accession>A0A8E2F0B7</accession>
<dbReference type="PANTHER" id="PTHR24198:SF165">
    <property type="entry name" value="ANKYRIN REPEAT-CONTAINING PROTEIN-RELATED"/>
    <property type="match status" value="1"/>
</dbReference>
<dbReference type="EMBL" id="KV749742">
    <property type="protein sequence ID" value="OCL07980.1"/>
    <property type="molecule type" value="Genomic_DNA"/>
</dbReference>
<dbReference type="PROSITE" id="PS50088">
    <property type="entry name" value="ANK_REPEAT"/>
    <property type="match status" value="1"/>
</dbReference>
<evidence type="ECO:0000256" key="2">
    <source>
        <dbReference type="ARBA" id="ARBA00023043"/>
    </source>
</evidence>
<organism evidence="5 6">
    <name type="scientific">Glonium stellatum</name>
    <dbReference type="NCBI Taxonomy" id="574774"/>
    <lineage>
        <taxon>Eukaryota</taxon>
        <taxon>Fungi</taxon>
        <taxon>Dikarya</taxon>
        <taxon>Ascomycota</taxon>
        <taxon>Pezizomycotina</taxon>
        <taxon>Dothideomycetes</taxon>
        <taxon>Pleosporomycetidae</taxon>
        <taxon>Gloniales</taxon>
        <taxon>Gloniaceae</taxon>
        <taxon>Glonium</taxon>
    </lineage>
</organism>
<dbReference type="Proteomes" id="UP000250140">
    <property type="component" value="Unassembled WGS sequence"/>
</dbReference>
<reference evidence="5 6" key="1">
    <citation type="journal article" date="2016" name="Nat. Commun.">
        <title>Ectomycorrhizal ecology is imprinted in the genome of the dominant symbiotic fungus Cenococcum geophilum.</title>
        <authorList>
            <consortium name="DOE Joint Genome Institute"/>
            <person name="Peter M."/>
            <person name="Kohler A."/>
            <person name="Ohm R.A."/>
            <person name="Kuo A."/>
            <person name="Krutzmann J."/>
            <person name="Morin E."/>
            <person name="Arend M."/>
            <person name="Barry K.W."/>
            <person name="Binder M."/>
            <person name="Choi C."/>
            <person name="Clum A."/>
            <person name="Copeland A."/>
            <person name="Grisel N."/>
            <person name="Haridas S."/>
            <person name="Kipfer T."/>
            <person name="LaButti K."/>
            <person name="Lindquist E."/>
            <person name="Lipzen A."/>
            <person name="Maire R."/>
            <person name="Meier B."/>
            <person name="Mihaltcheva S."/>
            <person name="Molinier V."/>
            <person name="Murat C."/>
            <person name="Poggeler S."/>
            <person name="Quandt C.A."/>
            <person name="Sperisen C."/>
            <person name="Tritt A."/>
            <person name="Tisserant E."/>
            <person name="Crous P.W."/>
            <person name="Henrissat B."/>
            <person name="Nehls U."/>
            <person name="Egli S."/>
            <person name="Spatafora J.W."/>
            <person name="Grigoriev I.V."/>
            <person name="Martin F.M."/>
        </authorList>
    </citation>
    <scope>NUCLEOTIDE SEQUENCE [LARGE SCALE GENOMIC DNA]</scope>
    <source>
        <strain evidence="5 6">CBS 207.34</strain>
    </source>
</reference>
<keyword evidence="4" id="KW-0732">Signal</keyword>
<evidence type="ECO:0000313" key="6">
    <source>
        <dbReference type="Proteomes" id="UP000250140"/>
    </source>
</evidence>
<dbReference type="SUPFAM" id="SSF48403">
    <property type="entry name" value="Ankyrin repeat"/>
    <property type="match status" value="1"/>
</dbReference>
<dbReference type="Gene3D" id="1.25.40.20">
    <property type="entry name" value="Ankyrin repeat-containing domain"/>
    <property type="match status" value="1"/>
</dbReference>
<feature type="chain" id="PRO_5034621968" evidence="4">
    <location>
        <begin position="21"/>
        <end position="190"/>
    </location>
</feature>